<accession>A0A135LTH4</accession>
<keyword evidence="3" id="KW-1185">Reference proteome</keyword>
<evidence type="ECO:0000313" key="2">
    <source>
        <dbReference type="EMBL" id="KXG52252.1"/>
    </source>
</evidence>
<dbReference type="GeneID" id="63711550"/>
<evidence type="ECO:0000259" key="1">
    <source>
        <dbReference type="Pfam" id="PF14479"/>
    </source>
</evidence>
<dbReference type="InterPro" id="IPR029498">
    <property type="entry name" value="HeLo_dom"/>
</dbReference>
<dbReference type="InterPro" id="IPR038305">
    <property type="entry name" value="HeLo_sf"/>
</dbReference>
<feature type="domain" description="Prion-inhibition and propagation HeLo" evidence="1">
    <location>
        <begin position="2"/>
        <end position="38"/>
    </location>
</feature>
<gene>
    <name evidence="2" type="ORF">PGRI_085360</name>
</gene>
<dbReference type="PANTHER" id="PTHR37542:SF3">
    <property type="entry name" value="PRION-INHIBITION AND PROPAGATION HELO DOMAIN-CONTAINING PROTEIN"/>
    <property type="match status" value="1"/>
</dbReference>
<proteinExistence type="predicted"/>
<dbReference type="PANTHER" id="PTHR37542">
    <property type="entry name" value="HELO DOMAIN-CONTAINING PROTEIN-RELATED"/>
    <property type="match status" value="1"/>
</dbReference>
<organism evidence="2 3">
    <name type="scientific">Penicillium patulum</name>
    <name type="common">Penicillium griseofulvum</name>
    <dbReference type="NCBI Taxonomy" id="5078"/>
    <lineage>
        <taxon>Eukaryota</taxon>
        <taxon>Fungi</taxon>
        <taxon>Dikarya</taxon>
        <taxon>Ascomycota</taxon>
        <taxon>Pezizomycotina</taxon>
        <taxon>Eurotiomycetes</taxon>
        <taxon>Eurotiomycetidae</taxon>
        <taxon>Eurotiales</taxon>
        <taxon>Aspergillaceae</taxon>
        <taxon>Penicillium</taxon>
    </lineage>
</organism>
<comment type="caution">
    <text evidence="2">The sequence shown here is derived from an EMBL/GenBank/DDBJ whole genome shotgun (WGS) entry which is preliminary data.</text>
</comment>
<dbReference type="Pfam" id="PF14479">
    <property type="entry name" value="HeLo"/>
    <property type="match status" value="1"/>
</dbReference>
<name>A0A135LTH4_PENPA</name>
<sequence length="191" mass="21550">MAKMKWAVLDKKLFESFIDSLSRFNRALHDVLPASRKSLYLCTLQLEQPSYNNLVHFISDHSEWNPHIMNTLECRLMDLIALLQVSPKPSNYRVLGFFMNPGEDHQYGLIFALPESTTLVSTPSAPVSRAETLNSFLRTADDNKVLISFSLEASFRLAALLASSLSGIHSAGWLHHNIKSSIILCRFRTGK</sequence>
<dbReference type="RefSeq" id="XP_040650788.1">
    <property type="nucleotide sequence ID" value="XM_040796250.1"/>
</dbReference>
<dbReference type="Gene3D" id="1.20.120.1020">
    <property type="entry name" value="Prion-inhibition and propagation, HeLo domain"/>
    <property type="match status" value="1"/>
</dbReference>
<evidence type="ECO:0000313" key="3">
    <source>
        <dbReference type="Proteomes" id="UP000070168"/>
    </source>
</evidence>
<dbReference type="AlphaFoldDB" id="A0A135LTH4"/>
<protein>
    <recommendedName>
        <fullName evidence="1">Prion-inhibition and propagation HeLo domain-containing protein</fullName>
    </recommendedName>
</protein>
<dbReference type="EMBL" id="LHQR01000026">
    <property type="protein sequence ID" value="KXG52252.1"/>
    <property type="molecule type" value="Genomic_DNA"/>
</dbReference>
<dbReference type="OrthoDB" id="1911848at2759"/>
<reference evidence="2 3" key="1">
    <citation type="journal article" date="2016" name="BMC Genomics">
        <title>Genome sequencing and secondary metabolism of the postharvest pathogen Penicillium griseofulvum.</title>
        <authorList>
            <person name="Banani H."/>
            <person name="Marcet-Houben M."/>
            <person name="Ballester A.R."/>
            <person name="Abbruscato P."/>
            <person name="Gonzalez-Candelas L."/>
            <person name="Gabaldon T."/>
            <person name="Spadaro D."/>
        </authorList>
    </citation>
    <scope>NUCLEOTIDE SEQUENCE [LARGE SCALE GENOMIC DNA]</scope>
    <source>
        <strain evidence="2 3">PG3</strain>
    </source>
</reference>
<dbReference type="Proteomes" id="UP000070168">
    <property type="component" value="Unassembled WGS sequence"/>
</dbReference>